<gene>
    <name evidence="4" type="ORF">E7Z75_10180</name>
</gene>
<dbReference type="SUPFAM" id="SSF144206">
    <property type="entry name" value="NOB1 zinc finger-like"/>
    <property type="match status" value="1"/>
</dbReference>
<evidence type="ECO:0000259" key="3">
    <source>
        <dbReference type="Pfam" id="PF13248"/>
    </source>
</evidence>
<evidence type="ECO:0000256" key="2">
    <source>
        <dbReference type="SAM" id="Phobius"/>
    </source>
</evidence>
<dbReference type="Proteomes" id="UP000732619">
    <property type="component" value="Unassembled WGS sequence"/>
</dbReference>
<reference evidence="4" key="1">
    <citation type="submission" date="2019-04" db="EMBL/GenBank/DDBJ databases">
        <title>Evolution of Biomass-Degrading Anaerobic Consortia Revealed by Metagenomics.</title>
        <authorList>
            <person name="Peng X."/>
        </authorList>
    </citation>
    <scope>NUCLEOTIDE SEQUENCE</scope>
    <source>
        <strain evidence="4">SIG14</strain>
    </source>
</reference>
<sequence length="94" mass="10549">MNKLVYCSNCGKIQDDTVKFCSNCGNSLINKNKSNQENTSSGNNIQENSNEGYKSQTSPNNTSKDNDDSLEQCCLGIFIFLILMIIFNFVVLRH</sequence>
<accession>A0A8T3VYM6</accession>
<evidence type="ECO:0000313" key="4">
    <source>
        <dbReference type="EMBL" id="MBE6513488.1"/>
    </source>
</evidence>
<dbReference type="AlphaFoldDB" id="A0A8T3VYM6"/>
<dbReference type="Pfam" id="PF13248">
    <property type="entry name" value="Zn_ribbon_3"/>
    <property type="match status" value="1"/>
</dbReference>
<dbReference type="EMBL" id="SUTG01000098">
    <property type="protein sequence ID" value="MBE6513488.1"/>
    <property type="molecule type" value="Genomic_DNA"/>
</dbReference>
<proteinExistence type="predicted"/>
<protein>
    <submittedName>
        <fullName evidence="4">Zinc-ribbon domain-containing protein</fullName>
    </submittedName>
</protein>
<comment type="caution">
    <text evidence="4">The sequence shown here is derived from an EMBL/GenBank/DDBJ whole genome shotgun (WGS) entry which is preliminary data.</text>
</comment>
<evidence type="ECO:0000256" key="1">
    <source>
        <dbReference type="SAM" id="MobiDB-lite"/>
    </source>
</evidence>
<dbReference type="InterPro" id="IPR059113">
    <property type="entry name" value="Znf_ribbon"/>
</dbReference>
<feature type="domain" description="Putative zinc-ribbon" evidence="3">
    <location>
        <begin position="5"/>
        <end position="27"/>
    </location>
</feature>
<keyword evidence="2" id="KW-0812">Transmembrane</keyword>
<evidence type="ECO:0000313" key="5">
    <source>
        <dbReference type="Proteomes" id="UP000732619"/>
    </source>
</evidence>
<keyword evidence="2" id="KW-1133">Transmembrane helix</keyword>
<feature type="compositionally biased region" description="Polar residues" evidence="1">
    <location>
        <begin position="29"/>
        <end position="63"/>
    </location>
</feature>
<feature type="transmembrane region" description="Helical" evidence="2">
    <location>
        <begin position="69"/>
        <end position="92"/>
    </location>
</feature>
<keyword evidence="2" id="KW-0472">Membrane</keyword>
<feature type="region of interest" description="Disordered" evidence="1">
    <location>
        <begin position="29"/>
        <end position="67"/>
    </location>
</feature>
<dbReference type="InterPro" id="IPR036283">
    <property type="entry name" value="NOB1_Zf-like_sf"/>
</dbReference>
<organism evidence="4 5">
    <name type="scientific">Methanobrevibacter olleyae</name>
    <dbReference type="NCBI Taxonomy" id="294671"/>
    <lineage>
        <taxon>Archaea</taxon>
        <taxon>Methanobacteriati</taxon>
        <taxon>Methanobacteriota</taxon>
        <taxon>Methanomada group</taxon>
        <taxon>Methanobacteria</taxon>
        <taxon>Methanobacteriales</taxon>
        <taxon>Methanobacteriaceae</taxon>
        <taxon>Methanobrevibacter</taxon>
    </lineage>
</organism>
<name>A0A8T3VYM6_METOL</name>